<accession>A0ABD2QNB8</accession>
<evidence type="ECO:0000313" key="2">
    <source>
        <dbReference type="Proteomes" id="UP001626550"/>
    </source>
</evidence>
<organism evidence="1 2">
    <name type="scientific">Cichlidogyrus casuarinus</name>
    <dbReference type="NCBI Taxonomy" id="1844966"/>
    <lineage>
        <taxon>Eukaryota</taxon>
        <taxon>Metazoa</taxon>
        <taxon>Spiralia</taxon>
        <taxon>Lophotrochozoa</taxon>
        <taxon>Platyhelminthes</taxon>
        <taxon>Monogenea</taxon>
        <taxon>Monopisthocotylea</taxon>
        <taxon>Dactylogyridea</taxon>
        <taxon>Ancyrocephalidae</taxon>
        <taxon>Cichlidogyrus</taxon>
    </lineage>
</organism>
<dbReference type="Proteomes" id="UP001626550">
    <property type="component" value="Unassembled WGS sequence"/>
</dbReference>
<proteinExistence type="predicted"/>
<dbReference type="EMBL" id="JBJKFK010000022">
    <property type="protein sequence ID" value="KAL3320892.1"/>
    <property type="molecule type" value="Genomic_DNA"/>
</dbReference>
<gene>
    <name evidence="1" type="ORF">Ciccas_000418</name>
</gene>
<dbReference type="AlphaFoldDB" id="A0ABD2QNB8"/>
<sequence>MHRRPKTASSSLDEGLDDLFVSTTSNSPLEMDLLLNSWMQTIPPSCFQQRFQICRMRVDVIPLKK</sequence>
<reference evidence="1 2" key="1">
    <citation type="submission" date="2024-11" db="EMBL/GenBank/DDBJ databases">
        <title>Adaptive evolution of stress response genes in parasites aligns with host niche diversity.</title>
        <authorList>
            <person name="Hahn C."/>
            <person name="Resl P."/>
        </authorList>
    </citation>
    <scope>NUCLEOTIDE SEQUENCE [LARGE SCALE GENOMIC DNA]</scope>
    <source>
        <strain evidence="1">EGGRZ-B1_66</strain>
        <tissue evidence="1">Body</tissue>
    </source>
</reference>
<protein>
    <submittedName>
        <fullName evidence="1">Uncharacterized protein</fullName>
    </submittedName>
</protein>
<keyword evidence="2" id="KW-1185">Reference proteome</keyword>
<evidence type="ECO:0000313" key="1">
    <source>
        <dbReference type="EMBL" id="KAL3320892.1"/>
    </source>
</evidence>
<comment type="caution">
    <text evidence="1">The sequence shown here is derived from an EMBL/GenBank/DDBJ whole genome shotgun (WGS) entry which is preliminary data.</text>
</comment>
<name>A0ABD2QNB8_9PLAT</name>